<protein>
    <recommendedName>
        <fullName evidence="7">TMC domain-containing protein</fullName>
    </recommendedName>
</protein>
<feature type="transmembrane region" description="Helical" evidence="6">
    <location>
        <begin position="348"/>
        <end position="369"/>
    </location>
</feature>
<dbReference type="Pfam" id="PF07810">
    <property type="entry name" value="TMC"/>
    <property type="match status" value="1"/>
</dbReference>
<gene>
    <name evidence="8" type="ORF">SK128_001736</name>
</gene>
<comment type="similarity">
    <text evidence="2">Belongs to the TMC family.</text>
</comment>
<evidence type="ECO:0000259" key="7">
    <source>
        <dbReference type="Pfam" id="PF07810"/>
    </source>
</evidence>
<dbReference type="InterPro" id="IPR012496">
    <property type="entry name" value="TMC_dom"/>
</dbReference>
<feature type="transmembrane region" description="Helical" evidence="6">
    <location>
        <begin position="422"/>
        <end position="445"/>
    </location>
</feature>
<keyword evidence="5 6" id="KW-0472">Membrane</keyword>
<dbReference type="GO" id="GO:0005886">
    <property type="term" value="C:plasma membrane"/>
    <property type="evidence" value="ECO:0007669"/>
    <property type="project" value="InterPro"/>
</dbReference>
<dbReference type="Proteomes" id="UP001381693">
    <property type="component" value="Unassembled WGS sequence"/>
</dbReference>
<feature type="transmembrane region" description="Helical" evidence="6">
    <location>
        <begin position="589"/>
        <end position="610"/>
    </location>
</feature>
<dbReference type="PANTHER" id="PTHR23302:SF43">
    <property type="entry name" value="TMC DOMAIN-CONTAINING PROTEIN"/>
    <property type="match status" value="1"/>
</dbReference>
<keyword evidence="3 6" id="KW-0812">Transmembrane</keyword>
<feature type="transmembrane region" description="Helical" evidence="6">
    <location>
        <begin position="545"/>
        <end position="568"/>
    </location>
</feature>
<feature type="transmembrane region" description="Helical" evidence="6">
    <location>
        <begin position="488"/>
        <end position="512"/>
    </location>
</feature>
<dbReference type="EMBL" id="JAXCGZ010003800">
    <property type="protein sequence ID" value="KAK7083141.1"/>
    <property type="molecule type" value="Genomic_DNA"/>
</dbReference>
<sequence>MCELWDKKENIEFSETLRINVYGGRYEEIWSLWYHTGCLPSVPSRDLCPAYWEALRELCKPLKLKKEIRHRLTARQTSSQAAARTISGWKHFKYTMSMHWYKMKQSVQDAFHDYSLWHKELKKVEGTFGTGVGSYFRFLRYLFILNFCITLLVCGFILTPQLLFRLSDENENLSLSSQNGPEEEIAFEFAVSDGLPYDRSLSSLAYAATPEKFGPIDWLTGSGWFVTTELYYGTYHNGSFSLASGQHYNVAEAYFFVIFLCFIIYLVVILHRVIVLYKNNYIDTVHDMPSTYIKKVFSSWDFSISEKKAAALKHKSIYNELTELMQEYMNDEVNEAFCARVMAMCIKLVFWVIVLGVLCVLGWFMYILLDNGIDENVGETTNISDVSLLIYPLIVTLIMMVVPSILEGIVRFEGYRSPRHILYVNLVRTIMLELTILGVLIGFWYTREQKPALPETTDSMDVDVDTEDSDSTHVQERYCWETSLGEEVYRLLIIDFLVSLLLIILLLIFSIVTRKKSLGRAQQFLLEFSISRNTLHLIYDQTLLWVGLFFCPLTPLIVLLKMTITFYIQKFMALRFLRADERPWRAAQTETVFFALTLVSLILSFLAYGFNILRGHSSPDCGPFQGYKHYVDFLWDLTENQGTILAVIGWILRPGVVAGILGILM</sequence>
<evidence type="ECO:0000256" key="6">
    <source>
        <dbReference type="SAM" id="Phobius"/>
    </source>
</evidence>
<reference evidence="8 9" key="1">
    <citation type="submission" date="2023-11" db="EMBL/GenBank/DDBJ databases">
        <title>Halocaridina rubra genome assembly.</title>
        <authorList>
            <person name="Smith C."/>
        </authorList>
    </citation>
    <scope>NUCLEOTIDE SEQUENCE [LARGE SCALE GENOMIC DNA]</scope>
    <source>
        <strain evidence="8">EP-1</strain>
        <tissue evidence="8">Whole</tissue>
    </source>
</reference>
<comment type="subcellular location">
    <subcellularLocation>
        <location evidence="1">Membrane</location>
        <topology evidence="1">Multi-pass membrane protein</topology>
    </subcellularLocation>
</comment>
<feature type="transmembrane region" description="Helical" evidence="6">
    <location>
        <begin position="141"/>
        <end position="164"/>
    </location>
</feature>
<dbReference type="InterPro" id="IPR038900">
    <property type="entry name" value="TMC"/>
</dbReference>
<comment type="caution">
    <text evidence="8">The sequence shown here is derived from an EMBL/GenBank/DDBJ whole genome shotgun (WGS) entry which is preliminary data.</text>
</comment>
<evidence type="ECO:0000313" key="8">
    <source>
        <dbReference type="EMBL" id="KAK7083141.1"/>
    </source>
</evidence>
<feature type="transmembrane region" description="Helical" evidence="6">
    <location>
        <begin position="253"/>
        <end position="274"/>
    </location>
</feature>
<evidence type="ECO:0000256" key="5">
    <source>
        <dbReference type="ARBA" id="ARBA00023136"/>
    </source>
</evidence>
<keyword evidence="4 6" id="KW-1133">Transmembrane helix</keyword>
<evidence type="ECO:0000256" key="4">
    <source>
        <dbReference type="ARBA" id="ARBA00022989"/>
    </source>
</evidence>
<evidence type="ECO:0000313" key="9">
    <source>
        <dbReference type="Proteomes" id="UP001381693"/>
    </source>
</evidence>
<dbReference type="GO" id="GO:0008381">
    <property type="term" value="F:mechanosensitive monoatomic ion channel activity"/>
    <property type="evidence" value="ECO:0007669"/>
    <property type="project" value="TreeGrafter"/>
</dbReference>
<proteinExistence type="inferred from homology"/>
<feature type="transmembrane region" description="Helical" evidence="6">
    <location>
        <begin position="644"/>
        <end position="664"/>
    </location>
</feature>
<organism evidence="8 9">
    <name type="scientific">Halocaridina rubra</name>
    <name type="common">Hawaiian red shrimp</name>
    <dbReference type="NCBI Taxonomy" id="373956"/>
    <lineage>
        <taxon>Eukaryota</taxon>
        <taxon>Metazoa</taxon>
        <taxon>Ecdysozoa</taxon>
        <taxon>Arthropoda</taxon>
        <taxon>Crustacea</taxon>
        <taxon>Multicrustacea</taxon>
        <taxon>Malacostraca</taxon>
        <taxon>Eumalacostraca</taxon>
        <taxon>Eucarida</taxon>
        <taxon>Decapoda</taxon>
        <taxon>Pleocyemata</taxon>
        <taxon>Caridea</taxon>
        <taxon>Atyoidea</taxon>
        <taxon>Atyidae</taxon>
        <taxon>Halocaridina</taxon>
    </lineage>
</organism>
<feature type="domain" description="TMC" evidence="7">
    <location>
        <begin position="479"/>
        <end position="587"/>
    </location>
</feature>
<name>A0AAN8XHX6_HALRR</name>
<accession>A0AAN8XHX6</accession>
<dbReference type="PANTHER" id="PTHR23302">
    <property type="entry name" value="TRANSMEMBRANE CHANNEL-RELATED"/>
    <property type="match status" value="1"/>
</dbReference>
<evidence type="ECO:0000256" key="3">
    <source>
        <dbReference type="ARBA" id="ARBA00022692"/>
    </source>
</evidence>
<evidence type="ECO:0000256" key="1">
    <source>
        <dbReference type="ARBA" id="ARBA00004141"/>
    </source>
</evidence>
<keyword evidence="9" id="KW-1185">Reference proteome</keyword>
<feature type="transmembrane region" description="Helical" evidence="6">
    <location>
        <begin position="389"/>
        <end position="410"/>
    </location>
</feature>
<evidence type="ECO:0000256" key="2">
    <source>
        <dbReference type="ARBA" id="ARBA00006510"/>
    </source>
</evidence>
<dbReference type="AlphaFoldDB" id="A0AAN8XHX6"/>